<sequence length="326" mass="37214">MAFKGIVGQERIIELLSKALSDKQTPHAYLFEGAEGLGKRRVACQLAMGIACTGEIKPCHHCTSCLKLIHRNHPEVKYIEDEGSSIKIETIRQLQKEIQMKPYEGKKKIFIINHGEKMTIQAQNALLKTLEEPPSYGTIILITANSSSLLPTIVSRCQVIKFRPVELEKIQDYLIKSLGLTYEEAKIKALFSNGIIGNALKILEDEAFEKKRETLIEITSGLMKGKSINVLENAGLLVADKKDINEFLDLLISWYRDLMVYKETKEYHFMMNYDKIEEINQQSSRIGLNELRDIIFIIEDTKNKLKSNVNLQLNIEVMLLKMQEVL</sequence>
<dbReference type="NCBIfam" id="TIGR00678">
    <property type="entry name" value="holB"/>
    <property type="match status" value="1"/>
</dbReference>
<dbReference type="Gene3D" id="3.40.50.300">
    <property type="entry name" value="P-loop containing nucleotide triphosphate hydrolases"/>
    <property type="match status" value="1"/>
</dbReference>
<feature type="domain" description="DNA polymerase III delta subunit C-terminal" evidence="8">
    <location>
        <begin position="211"/>
        <end position="322"/>
    </location>
</feature>
<dbReference type="Pfam" id="PF09115">
    <property type="entry name" value="DNApol3-delta_C"/>
    <property type="match status" value="1"/>
</dbReference>
<dbReference type="GO" id="GO:0009360">
    <property type="term" value="C:DNA polymerase III complex"/>
    <property type="evidence" value="ECO:0007669"/>
    <property type="project" value="InterPro"/>
</dbReference>
<dbReference type="InterPro" id="IPR004622">
    <property type="entry name" value="DNA_pol_HolB"/>
</dbReference>
<dbReference type="Pfam" id="PF13177">
    <property type="entry name" value="DNA_pol3_delta2"/>
    <property type="match status" value="1"/>
</dbReference>
<dbReference type="OrthoDB" id="9810148at2"/>
<dbReference type="EMBL" id="FMUS01000001">
    <property type="protein sequence ID" value="SCX79800.1"/>
    <property type="molecule type" value="Genomic_DNA"/>
</dbReference>
<dbReference type="EC" id="2.7.7.7" evidence="1"/>
<dbReference type="Gene3D" id="1.20.272.10">
    <property type="match status" value="1"/>
</dbReference>
<dbReference type="STRING" id="1120976.SAMN03080606_00236"/>
<dbReference type="Proteomes" id="UP000198636">
    <property type="component" value="Unassembled WGS sequence"/>
</dbReference>
<evidence type="ECO:0000256" key="3">
    <source>
        <dbReference type="ARBA" id="ARBA00022679"/>
    </source>
</evidence>
<evidence type="ECO:0000256" key="7">
    <source>
        <dbReference type="ARBA" id="ARBA00049244"/>
    </source>
</evidence>
<accession>A0A1G5APP9</accession>
<dbReference type="SUPFAM" id="SSF48019">
    <property type="entry name" value="post-AAA+ oligomerization domain-like"/>
    <property type="match status" value="1"/>
</dbReference>
<comment type="catalytic activity">
    <reaction evidence="7">
        <text>DNA(n) + a 2'-deoxyribonucleoside 5'-triphosphate = DNA(n+1) + diphosphate</text>
        <dbReference type="Rhea" id="RHEA:22508"/>
        <dbReference type="Rhea" id="RHEA-COMP:17339"/>
        <dbReference type="Rhea" id="RHEA-COMP:17340"/>
        <dbReference type="ChEBI" id="CHEBI:33019"/>
        <dbReference type="ChEBI" id="CHEBI:61560"/>
        <dbReference type="ChEBI" id="CHEBI:173112"/>
        <dbReference type="EC" id="2.7.7.7"/>
    </reaction>
</comment>
<dbReference type="GO" id="GO:0006261">
    <property type="term" value="P:DNA-templated DNA replication"/>
    <property type="evidence" value="ECO:0007669"/>
    <property type="project" value="TreeGrafter"/>
</dbReference>
<dbReference type="GO" id="GO:0003677">
    <property type="term" value="F:DNA binding"/>
    <property type="evidence" value="ECO:0007669"/>
    <property type="project" value="InterPro"/>
</dbReference>
<dbReference type="InterPro" id="IPR050238">
    <property type="entry name" value="DNA_Rep/Repair_Clamp_Loader"/>
</dbReference>
<gene>
    <name evidence="9" type="ORF">SAMN03080606_00236</name>
</gene>
<dbReference type="InterPro" id="IPR015199">
    <property type="entry name" value="DNA_pol_III_delta_C"/>
</dbReference>
<dbReference type="AlphaFoldDB" id="A0A1G5APP9"/>
<name>A0A1G5APP9_9FIRM</name>
<dbReference type="RefSeq" id="WP_091538998.1">
    <property type="nucleotide sequence ID" value="NZ_FMUS01000001.1"/>
</dbReference>
<organism evidence="9 10">
    <name type="scientific">Alkaliphilus peptidifermentans DSM 18978</name>
    <dbReference type="NCBI Taxonomy" id="1120976"/>
    <lineage>
        <taxon>Bacteria</taxon>
        <taxon>Bacillati</taxon>
        <taxon>Bacillota</taxon>
        <taxon>Clostridia</taxon>
        <taxon>Peptostreptococcales</taxon>
        <taxon>Natronincolaceae</taxon>
        <taxon>Alkaliphilus</taxon>
    </lineage>
</organism>
<keyword evidence="4" id="KW-0548">Nucleotidyltransferase</keyword>
<keyword evidence="6" id="KW-0239">DNA-directed DNA polymerase</keyword>
<evidence type="ECO:0000256" key="6">
    <source>
        <dbReference type="ARBA" id="ARBA00022932"/>
    </source>
</evidence>
<dbReference type="PANTHER" id="PTHR11669:SF8">
    <property type="entry name" value="DNA POLYMERASE III SUBUNIT DELTA"/>
    <property type="match status" value="1"/>
</dbReference>
<keyword evidence="5" id="KW-0235">DNA replication</keyword>
<dbReference type="InterPro" id="IPR027417">
    <property type="entry name" value="P-loop_NTPase"/>
</dbReference>
<dbReference type="GO" id="GO:0003887">
    <property type="term" value="F:DNA-directed DNA polymerase activity"/>
    <property type="evidence" value="ECO:0007669"/>
    <property type="project" value="UniProtKB-KW"/>
</dbReference>
<evidence type="ECO:0000256" key="1">
    <source>
        <dbReference type="ARBA" id="ARBA00012417"/>
    </source>
</evidence>
<evidence type="ECO:0000259" key="8">
    <source>
        <dbReference type="Pfam" id="PF09115"/>
    </source>
</evidence>
<keyword evidence="10" id="KW-1185">Reference proteome</keyword>
<evidence type="ECO:0000313" key="10">
    <source>
        <dbReference type="Proteomes" id="UP000198636"/>
    </source>
</evidence>
<evidence type="ECO:0000256" key="5">
    <source>
        <dbReference type="ARBA" id="ARBA00022705"/>
    </source>
</evidence>
<evidence type="ECO:0000313" key="9">
    <source>
        <dbReference type="EMBL" id="SCX79800.1"/>
    </source>
</evidence>
<reference evidence="9 10" key="1">
    <citation type="submission" date="2016-10" db="EMBL/GenBank/DDBJ databases">
        <authorList>
            <person name="de Groot N.N."/>
        </authorList>
    </citation>
    <scope>NUCLEOTIDE SEQUENCE [LARGE SCALE GENOMIC DNA]</scope>
    <source>
        <strain evidence="9 10">DSM 18978</strain>
    </source>
</reference>
<dbReference type="PANTHER" id="PTHR11669">
    <property type="entry name" value="REPLICATION FACTOR C / DNA POLYMERASE III GAMMA-TAU SUBUNIT"/>
    <property type="match status" value="1"/>
</dbReference>
<protein>
    <recommendedName>
        <fullName evidence="2">DNA polymerase III subunit delta'</fullName>
        <ecNumber evidence="1">2.7.7.7</ecNumber>
    </recommendedName>
</protein>
<dbReference type="SUPFAM" id="SSF52540">
    <property type="entry name" value="P-loop containing nucleoside triphosphate hydrolases"/>
    <property type="match status" value="1"/>
</dbReference>
<keyword evidence="3" id="KW-0808">Transferase</keyword>
<evidence type="ECO:0000256" key="2">
    <source>
        <dbReference type="ARBA" id="ARBA00014363"/>
    </source>
</evidence>
<dbReference type="InterPro" id="IPR008921">
    <property type="entry name" value="DNA_pol3_clamp-load_cplx_C"/>
</dbReference>
<dbReference type="GO" id="GO:0008408">
    <property type="term" value="F:3'-5' exonuclease activity"/>
    <property type="evidence" value="ECO:0007669"/>
    <property type="project" value="InterPro"/>
</dbReference>
<evidence type="ECO:0000256" key="4">
    <source>
        <dbReference type="ARBA" id="ARBA00022695"/>
    </source>
</evidence>
<dbReference type="FunFam" id="3.40.50.300:FF:001255">
    <property type="entry name" value="DNA polymerase III subunit delta"/>
    <property type="match status" value="1"/>
</dbReference>
<proteinExistence type="predicted"/>